<name>K9EZG3_9ACTO</name>
<dbReference type="Proteomes" id="UP000009888">
    <property type="component" value="Unassembled WGS sequence"/>
</dbReference>
<dbReference type="STRING" id="202789.GCA_001457435_00527"/>
<evidence type="ECO:0000259" key="3">
    <source>
        <dbReference type="PROSITE" id="PS50937"/>
    </source>
</evidence>
<evidence type="ECO:0000256" key="1">
    <source>
        <dbReference type="ARBA" id="ARBA00023125"/>
    </source>
</evidence>
<dbReference type="PRINTS" id="PR00040">
    <property type="entry name" value="HTHMERR"/>
</dbReference>
<dbReference type="RefSeq" id="WP_007001782.1">
    <property type="nucleotide sequence ID" value="NZ_JH992956.1"/>
</dbReference>
<proteinExistence type="predicted"/>
<accession>K9EZG3</accession>
<feature type="compositionally biased region" description="Polar residues" evidence="2">
    <location>
        <begin position="14"/>
        <end position="23"/>
    </location>
</feature>
<feature type="domain" description="HTH merR-type" evidence="3">
    <location>
        <begin position="30"/>
        <end position="104"/>
    </location>
</feature>
<dbReference type="SUPFAM" id="SSF46955">
    <property type="entry name" value="Putative DNA-binding domain"/>
    <property type="match status" value="1"/>
</dbReference>
<evidence type="ECO:0000256" key="2">
    <source>
        <dbReference type="SAM" id="MobiDB-lite"/>
    </source>
</evidence>
<dbReference type="PATRIC" id="fig|883066.3.peg.1639"/>
<gene>
    <name evidence="4" type="ORF">HMPREF9233_01577</name>
</gene>
<feature type="region of interest" description="Disordered" evidence="2">
    <location>
        <begin position="1"/>
        <end position="28"/>
    </location>
</feature>
<dbReference type="Pfam" id="PF13411">
    <property type="entry name" value="MerR_1"/>
    <property type="match status" value="1"/>
</dbReference>
<dbReference type="eggNOG" id="COG0789">
    <property type="taxonomic scope" value="Bacteria"/>
</dbReference>
<dbReference type="AlphaFoldDB" id="K9EZG3"/>
<evidence type="ECO:0000313" key="5">
    <source>
        <dbReference type="Proteomes" id="UP000009888"/>
    </source>
</evidence>
<keyword evidence="5" id="KW-1185">Reference proteome</keyword>
<dbReference type="Gene3D" id="1.10.1660.10">
    <property type="match status" value="1"/>
</dbReference>
<reference evidence="4 5" key="1">
    <citation type="submission" date="2012-09" db="EMBL/GenBank/DDBJ databases">
        <title>The Genome Sequence of Actinobaculum massiliae ACS-171-V-COL2.</title>
        <authorList>
            <consortium name="The Broad Institute Genome Sequencing Platform"/>
            <person name="Earl A."/>
            <person name="Ward D."/>
            <person name="Feldgarden M."/>
            <person name="Gevers D."/>
            <person name="Saerens B."/>
            <person name="Vaneechoutte M."/>
            <person name="Walker B."/>
            <person name="Young S.K."/>
            <person name="Zeng Q."/>
            <person name="Gargeya S."/>
            <person name="Fitzgerald M."/>
            <person name="Haas B."/>
            <person name="Abouelleil A."/>
            <person name="Alvarado L."/>
            <person name="Arachchi H.M."/>
            <person name="Berlin A."/>
            <person name="Chapman S.B."/>
            <person name="Goldberg J."/>
            <person name="Griggs A."/>
            <person name="Gujja S."/>
            <person name="Hansen M."/>
            <person name="Howarth C."/>
            <person name="Imamovic A."/>
            <person name="Larimer J."/>
            <person name="McCowen C."/>
            <person name="Montmayeur A."/>
            <person name="Murphy C."/>
            <person name="Neiman D."/>
            <person name="Pearson M."/>
            <person name="Priest M."/>
            <person name="Roberts A."/>
            <person name="Saif S."/>
            <person name="Shea T."/>
            <person name="Sisk P."/>
            <person name="Sykes S."/>
            <person name="Wortman J."/>
            <person name="Nusbaum C."/>
            <person name="Birren B."/>
        </authorList>
    </citation>
    <scope>NUCLEOTIDE SEQUENCE [LARGE SCALE GENOMIC DNA]</scope>
    <source>
        <strain evidence="5">ACS-171-V-Col2</strain>
    </source>
</reference>
<dbReference type="PANTHER" id="PTHR30204:SF89">
    <property type="entry name" value="HTH MERR-TYPE DOMAIN-CONTAINING PROTEIN"/>
    <property type="match status" value="1"/>
</dbReference>
<protein>
    <recommendedName>
        <fullName evidence="3">HTH merR-type domain-containing protein</fullName>
    </recommendedName>
</protein>
<dbReference type="InterPro" id="IPR000551">
    <property type="entry name" value="MerR-type_HTH_dom"/>
</dbReference>
<dbReference type="GO" id="GO:0003700">
    <property type="term" value="F:DNA-binding transcription factor activity"/>
    <property type="evidence" value="ECO:0007669"/>
    <property type="project" value="InterPro"/>
</dbReference>
<evidence type="ECO:0000313" key="4">
    <source>
        <dbReference type="EMBL" id="EKU94630.1"/>
    </source>
</evidence>
<dbReference type="PANTHER" id="PTHR30204">
    <property type="entry name" value="REDOX-CYCLING DRUG-SENSING TRANSCRIPTIONAL ACTIVATOR SOXR"/>
    <property type="match status" value="1"/>
</dbReference>
<keyword evidence="1" id="KW-0238">DNA-binding</keyword>
<dbReference type="EMBL" id="AGWL01000008">
    <property type="protein sequence ID" value="EKU94630.1"/>
    <property type="molecule type" value="Genomic_DNA"/>
</dbReference>
<sequence length="252" mass="28448">MTSAAKNAARESDNSGQHLQWPQNLPHDPQLKIGEVRRILNAEFPMLSVSKIRHYESVGLISPHRTATNQRLFSQADVERLRFVLREQRDSYLPLDQIREELHQLDSGVSTEHPRTMRLVNEREVRRPQPGERLRVGEVADITGIEVATIQAVIDAGILQTDARGRLSAQAPDVMRYTVMLLEAGFDLHQVRAVRTSAHSHAHAILASLAPQLAKKSAVERERALARADENLEKFARLYRALLAEDIEVSVR</sequence>
<dbReference type="GO" id="GO:0003677">
    <property type="term" value="F:DNA binding"/>
    <property type="evidence" value="ECO:0007669"/>
    <property type="project" value="UniProtKB-KW"/>
</dbReference>
<dbReference type="InterPro" id="IPR047057">
    <property type="entry name" value="MerR_fam"/>
</dbReference>
<comment type="caution">
    <text evidence="4">The sequence shown here is derived from an EMBL/GenBank/DDBJ whole genome shotgun (WGS) entry which is preliminary data.</text>
</comment>
<dbReference type="InterPro" id="IPR009061">
    <property type="entry name" value="DNA-bd_dom_put_sf"/>
</dbReference>
<organism evidence="4 5">
    <name type="scientific">Actinobaculum massiliense ACS-171-V-Col2</name>
    <dbReference type="NCBI Taxonomy" id="883066"/>
    <lineage>
        <taxon>Bacteria</taxon>
        <taxon>Bacillati</taxon>
        <taxon>Actinomycetota</taxon>
        <taxon>Actinomycetes</taxon>
        <taxon>Actinomycetales</taxon>
        <taxon>Actinomycetaceae</taxon>
        <taxon>Actinobaculum</taxon>
    </lineage>
</organism>
<dbReference type="PROSITE" id="PS50937">
    <property type="entry name" value="HTH_MERR_2"/>
    <property type="match status" value="1"/>
</dbReference>
<dbReference type="CDD" id="cd00592">
    <property type="entry name" value="HTH_MerR-like"/>
    <property type="match status" value="1"/>
</dbReference>
<dbReference type="SMART" id="SM00422">
    <property type="entry name" value="HTH_MERR"/>
    <property type="match status" value="1"/>
</dbReference>
<dbReference type="HOGENOM" id="CLU_053650_0_0_11"/>